<evidence type="ECO:0000313" key="1">
    <source>
        <dbReference type="EMBL" id="CAG7863822.1"/>
    </source>
</evidence>
<name>A0A8D9G1H4_BRACM</name>
<reference evidence="1 2" key="1">
    <citation type="submission" date="2021-07" db="EMBL/GenBank/DDBJ databases">
        <authorList>
            <consortium name="Genoscope - CEA"/>
            <person name="William W."/>
        </authorList>
    </citation>
    <scope>NUCLEOTIDE SEQUENCE [LARGE SCALE GENOMIC DNA]</scope>
</reference>
<dbReference type="EMBL" id="LS974625">
    <property type="protein sequence ID" value="CAG7863822.1"/>
    <property type="molecule type" value="Genomic_DNA"/>
</dbReference>
<dbReference type="Gramene" id="A09p42890.2_BraZ1">
    <property type="protein sequence ID" value="A09p42890.2_BraZ1.CDS.1"/>
    <property type="gene ID" value="A09g42890.2_BraZ1"/>
</dbReference>
<protein>
    <submittedName>
        <fullName evidence="1">Uncharacterized protein</fullName>
    </submittedName>
</protein>
<accession>A0A8D9G1H4</accession>
<evidence type="ECO:0000313" key="2">
    <source>
        <dbReference type="Proteomes" id="UP000694005"/>
    </source>
</evidence>
<dbReference type="AlphaFoldDB" id="A0A8D9G1H4"/>
<gene>
    <name evidence="1" type="ORF">BRAPAZ1V2_A09P42890.2</name>
</gene>
<sequence>MWKLFRCFKEFNSMQVDHDAKRSKLPKVIRGKPLRQTLYTCSCSSSIECFVPDNVLELLQSSHVLRFELLHQKT</sequence>
<organism evidence="1 2">
    <name type="scientific">Brassica campestris</name>
    <name type="common">Field mustard</name>
    <dbReference type="NCBI Taxonomy" id="3711"/>
    <lineage>
        <taxon>Eukaryota</taxon>
        <taxon>Viridiplantae</taxon>
        <taxon>Streptophyta</taxon>
        <taxon>Embryophyta</taxon>
        <taxon>Tracheophyta</taxon>
        <taxon>Spermatophyta</taxon>
        <taxon>Magnoliopsida</taxon>
        <taxon>eudicotyledons</taxon>
        <taxon>Gunneridae</taxon>
        <taxon>Pentapetalae</taxon>
        <taxon>rosids</taxon>
        <taxon>malvids</taxon>
        <taxon>Brassicales</taxon>
        <taxon>Brassicaceae</taxon>
        <taxon>Brassiceae</taxon>
        <taxon>Brassica</taxon>
    </lineage>
</organism>
<dbReference type="Proteomes" id="UP000694005">
    <property type="component" value="Chromosome A09"/>
</dbReference>
<proteinExistence type="predicted"/>